<organism evidence="2 4">
    <name type="scientific">Oligosphaera ethanolica</name>
    <dbReference type="NCBI Taxonomy" id="760260"/>
    <lineage>
        <taxon>Bacteria</taxon>
        <taxon>Pseudomonadati</taxon>
        <taxon>Lentisphaerota</taxon>
        <taxon>Oligosphaeria</taxon>
        <taxon>Oligosphaerales</taxon>
        <taxon>Oligosphaeraceae</taxon>
        <taxon>Oligosphaera</taxon>
    </lineage>
</organism>
<feature type="region of interest" description="Disordered" evidence="1">
    <location>
        <begin position="1"/>
        <end position="23"/>
    </location>
</feature>
<protein>
    <submittedName>
        <fullName evidence="2">Uncharacterized protein</fullName>
    </submittedName>
</protein>
<proteinExistence type="predicted"/>
<sequence length="47" mass="5224">MSVEADRQSSPKPAIQSRNEKVASTVRTNIKNLTKLKVQQEEGDTLP</sequence>
<keyword evidence="4" id="KW-1185">Reference proteome</keyword>
<dbReference type="AlphaFoldDB" id="A0AAE4AN37"/>
<evidence type="ECO:0000313" key="2">
    <source>
        <dbReference type="EMBL" id="MDQ0289196.1"/>
    </source>
</evidence>
<accession>A0AAE4AN37</accession>
<reference evidence="2" key="1">
    <citation type="submission" date="2023-07" db="EMBL/GenBank/DDBJ databases">
        <title>Genomic Encyclopedia of Type Strains, Phase IV (KMG-IV): sequencing the most valuable type-strain genomes for metagenomic binning, comparative biology and taxonomic classification.</title>
        <authorList>
            <person name="Goeker M."/>
        </authorList>
    </citation>
    <scope>NUCLEOTIDE SEQUENCE</scope>
    <source>
        <strain evidence="2">DSM 24202</strain>
    </source>
</reference>
<evidence type="ECO:0000313" key="4">
    <source>
        <dbReference type="Proteomes" id="UP001238163"/>
    </source>
</evidence>
<dbReference type="EMBL" id="JAUSVL010000001">
    <property type="protein sequence ID" value="MDQ0289202.1"/>
    <property type="molecule type" value="Genomic_DNA"/>
</dbReference>
<dbReference type="Proteomes" id="UP001238163">
    <property type="component" value="Unassembled WGS sequence"/>
</dbReference>
<comment type="caution">
    <text evidence="2">The sequence shown here is derived from an EMBL/GenBank/DDBJ whole genome shotgun (WGS) entry which is preliminary data.</text>
</comment>
<gene>
    <name evidence="2" type="ORF">J3R75_001303</name>
    <name evidence="3" type="ORF">J3R75_001309</name>
</gene>
<name>A0AAE4AN37_9BACT</name>
<dbReference type="EMBL" id="JAUSVL010000001">
    <property type="protein sequence ID" value="MDQ0289196.1"/>
    <property type="molecule type" value="Genomic_DNA"/>
</dbReference>
<evidence type="ECO:0000313" key="3">
    <source>
        <dbReference type="EMBL" id="MDQ0289202.1"/>
    </source>
</evidence>
<evidence type="ECO:0000256" key="1">
    <source>
        <dbReference type="SAM" id="MobiDB-lite"/>
    </source>
</evidence>